<protein>
    <submittedName>
        <fullName evidence="7">ECF RNA polymerase sigma factor SigW</fullName>
    </submittedName>
</protein>
<evidence type="ECO:0000259" key="5">
    <source>
        <dbReference type="Pfam" id="PF04542"/>
    </source>
</evidence>
<comment type="caution">
    <text evidence="7">The sequence shown here is derived from an EMBL/GenBank/DDBJ whole genome shotgun (WGS) entry which is preliminary data.</text>
</comment>
<dbReference type="AlphaFoldDB" id="A0A151AMJ8"/>
<comment type="similarity">
    <text evidence="1">Belongs to the sigma-70 factor family. ECF subfamily.</text>
</comment>
<dbReference type="SUPFAM" id="SSF88946">
    <property type="entry name" value="Sigma2 domain of RNA polymerase sigma factors"/>
    <property type="match status" value="1"/>
</dbReference>
<sequence length="188" mass="22555">MEREDDIILIENILNGDVRSFESLVEKYEVTILKFIYSMIRDKQIAEDITQEVFITVYNKLNTFDNRYKFSNWILRIAKNRCIDYIRKMKKINESNIEDFVGLKSKEITPEEAVEFEETKQIIAEYINTLSDIDKQIIILRYSQKTTFSDISKILDINESSVKRRYYKIKEQFKRKVAVEEKRCGYEL</sequence>
<evidence type="ECO:0000256" key="4">
    <source>
        <dbReference type="ARBA" id="ARBA00023163"/>
    </source>
</evidence>
<reference evidence="7 8" key="1">
    <citation type="submission" date="2016-02" db="EMBL/GenBank/DDBJ databases">
        <title>Genome sequence of Clostridium colicanis DSM 13634.</title>
        <authorList>
            <person name="Poehlein A."/>
            <person name="Daniel R."/>
        </authorList>
    </citation>
    <scope>NUCLEOTIDE SEQUENCE [LARGE SCALE GENOMIC DNA]</scope>
    <source>
        <strain evidence="7 8">DSM 13634</strain>
    </source>
</reference>
<organism evidence="7 8">
    <name type="scientific">Clostridium colicanis DSM 13634</name>
    <dbReference type="NCBI Taxonomy" id="1121305"/>
    <lineage>
        <taxon>Bacteria</taxon>
        <taxon>Bacillati</taxon>
        <taxon>Bacillota</taxon>
        <taxon>Clostridia</taxon>
        <taxon>Eubacteriales</taxon>
        <taxon>Clostridiaceae</taxon>
        <taxon>Clostridium</taxon>
    </lineage>
</organism>
<dbReference type="GO" id="GO:0006352">
    <property type="term" value="P:DNA-templated transcription initiation"/>
    <property type="evidence" value="ECO:0007669"/>
    <property type="project" value="InterPro"/>
</dbReference>
<dbReference type="InterPro" id="IPR036388">
    <property type="entry name" value="WH-like_DNA-bd_sf"/>
</dbReference>
<evidence type="ECO:0000313" key="7">
    <source>
        <dbReference type="EMBL" id="KYH28854.1"/>
    </source>
</evidence>
<evidence type="ECO:0000259" key="6">
    <source>
        <dbReference type="Pfam" id="PF08281"/>
    </source>
</evidence>
<name>A0A151AMJ8_9CLOT</name>
<dbReference type="PANTHER" id="PTHR43133">
    <property type="entry name" value="RNA POLYMERASE ECF-TYPE SIGMA FACTO"/>
    <property type="match status" value="1"/>
</dbReference>
<gene>
    <name evidence="7" type="primary">sigW_1</name>
    <name evidence="7" type="ORF">CLCOL_15860</name>
</gene>
<dbReference type="Pfam" id="PF08281">
    <property type="entry name" value="Sigma70_r4_2"/>
    <property type="match status" value="1"/>
</dbReference>
<accession>A0A151AMJ8</accession>
<dbReference type="STRING" id="1121305.CLCOL_15860"/>
<dbReference type="Gene3D" id="1.10.1740.10">
    <property type="match status" value="1"/>
</dbReference>
<dbReference type="InterPro" id="IPR014284">
    <property type="entry name" value="RNA_pol_sigma-70_dom"/>
</dbReference>
<dbReference type="GO" id="GO:0016987">
    <property type="term" value="F:sigma factor activity"/>
    <property type="evidence" value="ECO:0007669"/>
    <property type="project" value="UniProtKB-KW"/>
</dbReference>
<keyword evidence="3" id="KW-0731">Sigma factor</keyword>
<dbReference type="InterPro" id="IPR013325">
    <property type="entry name" value="RNA_pol_sigma_r2"/>
</dbReference>
<dbReference type="NCBIfam" id="TIGR02937">
    <property type="entry name" value="sigma70-ECF"/>
    <property type="match status" value="1"/>
</dbReference>
<evidence type="ECO:0000256" key="2">
    <source>
        <dbReference type="ARBA" id="ARBA00023015"/>
    </source>
</evidence>
<dbReference type="InterPro" id="IPR007627">
    <property type="entry name" value="RNA_pol_sigma70_r2"/>
</dbReference>
<dbReference type="Pfam" id="PF04542">
    <property type="entry name" value="Sigma70_r2"/>
    <property type="match status" value="1"/>
</dbReference>
<keyword evidence="2" id="KW-0805">Transcription regulation</keyword>
<dbReference type="EMBL" id="LTBB01000007">
    <property type="protein sequence ID" value="KYH28854.1"/>
    <property type="molecule type" value="Genomic_DNA"/>
</dbReference>
<dbReference type="Gene3D" id="1.10.10.10">
    <property type="entry name" value="Winged helix-like DNA-binding domain superfamily/Winged helix DNA-binding domain"/>
    <property type="match status" value="1"/>
</dbReference>
<dbReference type="CDD" id="cd06171">
    <property type="entry name" value="Sigma70_r4"/>
    <property type="match status" value="1"/>
</dbReference>
<keyword evidence="4" id="KW-0804">Transcription</keyword>
<proteinExistence type="inferred from homology"/>
<feature type="domain" description="RNA polymerase sigma factor 70 region 4 type 2" evidence="6">
    <location>
        <begin position="121"/>
        <end position="171"/>
    </location>
</feature>
<dbReference type="PATRIC" id="fig|1121305.3.peg.1590"/>
<dbReference type="RefSeq" id="WP_061858435.1">
    <property type="nucleotide sequence ID" value="NZ_LTBB01000007.1"/>
</dbReference>
<dbReference type="InterPro" id="IPR039425">
    <property type="entry name" value="RNA_pol_sigma-70-like"/>
</dbReference>
<evidence type="ECO:0000313" key="8">
    <source>
        <dbReference type="Proteomes" id="UP000075374"/>
    </source>
</evidence>
<dbReference type="PANTHER" id="PTHR43133:SF51">
    <property type="entry name" value="RNA POLYMERASE SIGMA FACTOR"/>
    <property type="match status" value="1"/>
</dbReference>
<dbReference type="InterPro" id="IPR013324">
    <property type="entry name" value="RNA_pol_sigma_r3/r4-like"/>
</dbReference>
<dbReference type="SUPFAM" id="SSF88659">
    <property type="entry name" value="Sigma3 and sigma4 domains of RNA polymerase sigma factors"/>
    <property type="match status" value="1"/>
</dbReference>
<feature type="domain" description="RNA polymerase sigma-70 region 2" evidence="5">
    <location>
        <begin position="24"/>
        <end position="90"/>
    </location>
</feature>
<dbReference type="GO" id="GO:0003677">
    <property type="term" value="F:DNA binding"/>
    <property type="evidence" value="ECO:0007669"/>
    <property type="project" value="InterPro"/>
</dbReference>
<keyword evidence="8" id="KW-1185">Reference proteome</keyword>
<evidence type="ECO:0000256" key="1">
    <source>
        <dbReference type="ARBA" id="ARBA00010641"/>
    </source>
</evidence>
<dbReference type="InterPro" id="IPR013249">
    <property type="entry name" value="RNA_pol_sigma70_r4_t2"/>
</dbReference>
<evidence type="ECO:0000256" key="3">
    <source>
        <dbReference type="ARBA" id="ARBA00023082"/>
    </source>
</evidence>
<dbReference type="Proteomes" id="UP000075374">
    <property type="component" value="Unassembled WGS sequence"/>
</dbReference>